<dbReference type="PANTHER" id="PTHR10803">
    <property type="entry name" value="ARSENICAL PUMP-DRIVING ATPASE ARSENITE-TRANSLOCATING ATPASE"/>
    <property type="match status" value="1"/>
</dbReference>
<evidence type="ECO:0000256" key="6">
    <source>
        <dbReference type="ARBA" id="ARBA00052296"/>
    </source>
</evidence>
<dbReference type="Pfam" id="PF17886">
    <property type="entry name" value="ArsA_HSP20"/>
    <property type="match status" value="1"/>
</dbReference>
<gene>
    <name evidence="11" type="ORF">SAMN05443428_10274</name>
</gene>
<dbReference type="CDD" id="cd02035">
    <property type="entry name" value="ArsA"/>
    <property type="match status" value="1"/>
</dbReference>
<evidence type="ECO:0000256" key="1">
    <source>
        <dbReference type="ARBA" id="ARBA00011040"/>
    </source>
</evidence>
<evidence type="ECO:0000256" key="2">
    <source>
        <dbReference type="ARBA" id="ARBA00022741"/>
    </source>
</evidence>
<protein>
    <recommendedName>
        <fullName evidence="8">arsenite-transporting ATPase</fullName>
        <ecNumber evidence="8">7.3.2.7</ecNumber>
    </recommendedName>
</protein>
<dbReference type="OrthoDB" id="9780677at2"/>
<proteinExistence type="inferred from homology"/>
<dbReference type="EC" id="7.3.2.7" evidence="8"/>
<dbReference type="STRING" id="1147123.SAMN05443428_10274"/>
<name>A0A1T4WKK3_9CLOT</name>
<feature type="domain" description="ArsA HSP20-like" evidence="10">
    <location>
        <begin position="324"/>
        <end position="385"/>
    </location>
</feature>
<dbReference type="InterPro" id="IPR025723">
    <property type="entry name" value="ArsA/GET3_ATPase-like"/>
</dbReference>
<dbReference type="GO" id="GO:0005524">
    <property type="term" value="F:ATP binding"/>
    <property type="evidence" value="ECO:0007669"/>
    <property type="project" value="UniProtKB-KW"/>
</dbReference>
<organism evidence="11 12">
    <name type="scientific">Caloramator quimbayensis</name>
    <dbReference type="NCBI Taxonomy" id="1147123"/>
    <lineage>
        <taxon>Bacteria</taxon>
        <taxon>Bacillati</taxon>
        <taxon>Bacillota</taxon>
        <taxon>Clostridia</taxon>
        <taxon>Eubacteriales</taxon>
        <taxon>Clostridiaceae</taxon>
        <taxon>Caloramator</taxon>
    </lineage>
</organism>
<evidence type="ECO:0000256" key="8">
    <source>
        <dbReference type="ARBA" id="ARBA00066752"/>
    </source>
</evidence>
<dbReference type="AlphaFoldDB" id="A0A1T4WKK3"/>
<dbReference type="Gene3D" id="2.60.40.790">
    <property type="match status" value="1"/>
</dbReference>
<evidence type="ECO:0000313" key="12">
    <source>
        <dbReference type="Proteomes" id="UP000190105"/>
    </source>
</evidence>
<evidence type="ECO:0000259" key="10">
    <source>
        <dbReference type="Pfam" id="PF17886"/>
    </source>
</evidence>
<dbReference type="InterPro" id="IPR008978">
    <property type="entry name" value="HSP20-like_chaperone"/>
</dbReference>
<dbReference type="EMBL" id="FUYH01000002">
    <property type="protein sequence ID" value="SKA77863.1"/>
    <property type="molecule type" value="Genomic_DNA"/>
</dbReference>
<keyword evidence="3 11" id="KW-0067">ATP-binding</keyword>
<dbReference type="CDD" id="cd06464">
    <property type="entry name" value="ACD_sHsps-like"/>
    <property type="match status" value="1"/>
</dbReference>
<dbReference type="InterPro" id="IPR040612">
    <property type="entry name" value="ArsA_HSP20-like"/>
</dbReference>
<evidence type="ECO:0000256" key="4">
    <source>
        <dbReference type="ARBA" id="ARBA00022849"/>
    </source>
</evidence>
<sequence length="391" mass="44875">MRIILYTGKGGVGKTSIAASSALKSANRGMKTLVVSTDPAHSLGDSLDMKLSNEPVEIKENLWAQEIDTIHEIEEGWGKVQKYLTELFTSKAVKDITTQELTVFPGMEDLLSLIRILKYYKEGRFDTIIIDCAPTGETLALLSFPEMLRWWMEKLFPMKKKAIKVAGPIAESLLKIPMPSDQVLDEIDNMYYQLDEMKRVFSDRNTTSIRIVVNPEKMVIKEAQRSFTYLNIYDFNVDAVVVNRVIPENVTDDYFKVWKDIQKKYKTEINESFSPIPIYYAPLFENEIVGMEMLERMGEAIFKDEDPTEIKYNGRAQKVNKEGEDYVLSIDIPFVDKKDLSLSQKGDELIIKAGNIKRNITLPRTLLDFSIKKAKFEEEVLKIWFGSDKNE</sequence>
<comment type="function">
    <text evidence="7">Anion-transporting ATPase. Catalyzes the extrusion of arsenite.</text>
</comment>
<evidence type="ECO:0000259" key="9">
    <source>
        <dbReference type="Pfam" id="PF02374"/>
    </source>
</evidence>
<dbReference type="NCBIfam" id="TIGR00345">
    <property type="entry name" value="GET3_arsA_TRC40"/>
    <property type="match status" value="1"/>
</dbReference>
<dbReference type="Gene3D" id="3.40.50.300">
    <property type="entry name" value="P-loop containing nucleotide triphosphate hydrolases"/>
    <property type="match status" value="1"/>
</dbReference>
<dbReference type="GO" id="GO:0016887">
    <property type="term" value="F:ATP hydrolysis activity"/>
    <property type="evidence" value="ECO:0007669"/>
    <property type="project" value="InterPro"/>
</dbReference>
<accession>A0A1T4WKK3</accession>
<keyword evidence="2" id="KW-0547">Nucleotide-binding</keyword>
<dbReference type="InterPro" id="IPR027417">
    <property type="entry name" value="P-loop_NTPase"/>
</dbReference>
<evidence type="ECO:0000256" key="3">
    <source>
        <dbReference type="ARBA" id="ARBA00022840"/>
    </source>
</evidence>
<dbReference type="InterPro" id="IPR016300">
    <property type="entry name" value="ATPase_ArsA/GET3"/>
</dbReference>
<dbReference type="Pfam" id="PF02374">
    <property type="entry name" value="ArsA_ATPase"/>
    <property type="match status" value="1"/>
</dbReference>
<dbReference type="RefSeq" id="WP_078695378.1">
    <property type="nucleotide sequence ID" value="NZ_FUYH01000002.1"/>
</dbReference>
<keyword evidence="12" id="KW-1185">Reference proteome</keyword>
<reference evidence="12" key="1">
    <citation type="submission" date="2017-02" db="EMBL/GenBank/DDBJ databases">
        <authorList>
            <person name="Varghese N."/>
            <person name="Submissions S."/>
        </authorList>
    </citation>
    <scope>NUCLEOTIDE SEQUENCE [LARGE SCALE GENOMIC DNA]</scope>
    <source>
        <strain evidence="12">USBA 833</strain>
    </source>
</reference>
<dbReference type="FunFam" id="3.40.50.300:FF:001801">
    <property type="entry name" value="Putative arsenical pump-driving ATPase"/>
    <property type="match status" value="1"/>
</dbReference>
<dbReference type="Proteomes" id="UP000190105">
    <property type="component" value="Unassembled WGS sequence"/>
</dbReference>
<keyword evidence="5" id="KW-1278">Translocase</keyword>
<evidence type="ECO:0000256" key="5">
    <source>
        <dbReference type="ARBA" id="ARBA00022967"/>
    </source>
</evidence>
<dbReference type="SUPFAM" id="SSF52540">
    <property type="entry name" value="P-loop containing nucleoside triphosphate hydrolases"/>
    <property type="match status" value="1"/>
</dbReference>
<feature type="domain" description="ArsA/GET3 Anion-transporting ATPase-like" evidence="9">
    <location>
        <begin position="1"/>
        <end position="302"/>
    </location>
</feature>
<comment type="catalytic activity">
    <reaction evidence="6">
        <text>arsenite(in) + ATP + H2O = arsenite(out) + ADP + phosphate + H(+)</text>
        <dbReference type="Rhea" id="RHEA:11348"/>
        <dbReference type="ChEBI" id="CHEBI:15377"/>
        <dbReference type="ChEBI" id="CHEBI:15378"/>
        <dbReference type="ChEBI" id="CHEBI:29242"/>
        <dbReference type="ChEBI" id="CHEBI:30616"/>
        <dbReference type="ChEBI" id="CHEBI:43474"/>
        <dbReference type="ChEBI" id="CHEBI:456216"/>
        <dbReference type="EC" id="7.3.2.7"/>
    </reaction>
</comment>
<dbReference type="SUPFAM" id="SSF49764">
    <property type="entry name" value="HSP20-like chaperones"/>
    <property type="match status" value="1"/>
</dbReference>
<evidence type="ECO:0000313" key="11">
    <source>
        <dbReference type="EMBL" id="SKA77863.1"/>
    </source>
</evidence>
<comment type="similarity">
    <text evidence="1">Belongs to the arsA ATPase family.</text>
</comment>
<dbReference type="GO" id="GO:0015446">
    <property type="term" value="F:ATPase-coupled arsenite transmembrane transporter activity"/>
    <property type="evidence" value="ECO:0007669"/>
    <property type="project" value="UniProtKB-EC"/>
</dbReference>
<dbReference type="PANTHER" id="PTHR10803:SF3">
    <property type="entry name" value="ATPASE GET3"/>
    <property type="match status" value="1"/>
</dbReference>
<evidence type="ECO:0000256" key="7">
    <source>
        <dbReference type="ARBA" id="ARBA00059736"/>
    </source>
</evidence>
<keyword evidence="4" id="KW-0059">Arsenical resistance</keyword>